<evidence type="ECO:0000256" key="1">
    <source>
        <dbReference type="SAM" id="MobiDB-lite"/>
    </source>
</evidence>
<feature type="compositionally biased region" description="Polar residues" evidence="1">
    <location>
        <begin position="382"/>
        <end position="392"/>
    </location>
</feature>
<feature type="region of interest" description="Disordered" evidence="1">
    <location>
        <begin position="382"/>
        <end position="401"/>
    </location>
</feature>
<dbReference type="Proteomes" id="UP000008743">
    <property type="component" value="Unassembled WGS sequence"/>
</dbReference>
<evidence type="ECO:0000313" key="3">
    <source>
        <dbReference type="Proteomes" id="UP000008743"/>
    </source>
</evidence>
<reference evidence="3" key="1">
    <citation type="submission" date="2011-02" db="EMBL/GenBank/DDBJ databases">
        <title>The Genome Sequence of Capsaspora owczarzaki ATCC 30864.</title>
        <authorList>
            <person name="Russ C."/>
            <person name="Cuomo C."/>
            <person name="Burger G."/>
            <person name="Gray M.W."/>
            <person name="Holland P.W.H."/>
            <person name="King N."/>
            <person name="Lang F.B.F."/>
            <person name="Roger A.J."/>
            <person name="Ruiz-Trillo I."/>
            <person name="Young S.K."/>
            <person name="Zeng Q."/>
            <person name="Gargeya S."/>
            <person name="Alvarado L."/>
            <person name="Berlin A."/>
            <person name="Chapman S.B."/>
            <person name="Chen Z."/>
            <person name="Freedman E."/>
            <person name="Gellesch M."/>
            <person name="Goldberg J."/>
            <person name="Griggs A."/>
            <person name="Gujja S."/>
            <person name="Heilman E."/>
            <person name="Heiman D."/>
            <person name="Howarth C."/>
            <person name="Mehta T."/>
            <person name="Neiman D."/>
            <person name="Pearson M."/>
            <person name="Roberts A."/>
            <person name="Saif S."/>
            <person name="Shea T."/>
            <person name="Shenoy N."/>
            <person name="Sisk P."/>
            <person name="Stolte C."/>
            <person name="Sykes S."/>
            <person name="White J."/>
            <person name="Yandava C."/>
            <person name="Haas B."/>
            <person name="Nusbaum C."/>
            <person name="Birren B."/>
        </authorList>
    </citation>
    <scope>NUCLEOTIDE SEQUENCE</scope>
    <source>
        <strain evidence="3">ATCC 30864</strain>
    </source>
</reference>
<feature type="region of interest" description="Disordered" evidence="1">
    <location>
        <begin position="202"/>
        <end position="226"/>
    </location>
</feature>
<gene>
    <name evidence="2" type="ORF">CAOG_007623</name>
</gene>
<organism evidence="2 3">
    <name type="scientific">Capsaspora owczarzaki (strain ATCC 30864)</name>
    <dbReference type="NCBI Taxonomy" id="595528"/>
    <lineage>
        <taxon>Eukaryota</taxon>
        <taxon>Filasterea</taxon>
        <taxon>Capsaspora</taxon>
    </lineage>
</organism>
<name>A0A0D2WWY8_CAPO3</name>
<feature type="region of interest" description="Disordered" evidence="1">
    <location>
        <begin position="69"/>
        <end position="91"/>
    </location>
</feature>
<accession>A0A0D2WWY8</accession>
<feature type="compositionally biased region" description="Basic residues" evidence="1">
    <location>
        <begin position="1"/>
        <end position="14"/>
    </location>
</feature>
<dbReference type="RefSeq" id="XP_004343497.2">
    <property type="nucleotide sequence ID" value="XM_004343447.2"/>
</dbReference>
<proteinExistence type="predicted"/>
<protein>
    <submittedName>
        <fullName evidence="2">Uncharacterized protein</fullName>
    </submittedName>
</protein>
<feature type="region of interest" description="Disordered" evidence="1">
    <location>
        <begin position="1"/>
        <end position="36"/>
    </location>
</feature>
<feature type="compositionally biased region" description="Basic and acidic residues" evidence="1">
    <location>
        <begin position="203"/>
        <end position="213"/>
    </location>
</feature>
<sequence>MGRHAKHSHTKRQHQQQQYYSASRQPPITPNMPRKHLNFTPASAFAPLGSSPLFTPASSVASERIAPVSASLSSRVEKAKSGSTSTKLNNRKKRAAAAAAAAATAAAMAAEFGTIDGEFSGGEGGVSAGADMASSHHAVSETVSTVAAAADRFAFHASGGGASLLPPITPGTANSVDSINGDGEFFADLDLGVAASVRLQRSRSREFESDSRNRSPTKSPLPIRVSRASASSSWSITGVVSKGLRAVGDFLLARTDAPSGGSPKRHFTVSELTERILQLESEMSILRKRVADQPLQDHAPSMSNDAFVPPPPPMPPMCMGAPPPPPPPLPPLMMPKEYKIVLGRASQKTQRDENDGEASGKKKAKGFSVSLEDIQRVALRRVSSNQSVTTPGSAPASAKDITSALAMEAKAFQLKRNDSIRSPGGTPMRPRKATNASLLENAGSDASHGVRTLLRRARTESISSPVRHSPFGSPSAAVRA</sequence>
<feature type="region of interest" description="Disordered" evidence="1">
    <location>
        <begin position="414"/>
        <end position="480"/>
    </location>
</feature>
<feature type="region of interest" description="Disordered" evidence="1">
    <location>
        <begin position="344"/>
        <end position="366"/>
    </location>
</feature>
<dbReference type="EMBL" id="KE346373">
    <property type="protein sequence ID" value="KJE97173.1"/>
    <property type="molecule type" value="Genomic_DNA"/>
</dbReference>
<dbReference type="AlphaFoldDB" id="A0A0D2WWY8"/>
<feature type="compositionally biased region" description="Polar residues" evidence="1">
    <location>
        <begin position="15"/>
        <end position="26"/>
    </location>
</feature>
<dbReference type="InParanoid" id="A0A0D2WWY8"/>
<keyword evidence="3" id="KW-1185">Reference proteome</keyword>
<evidence type="ECO:0000313" key="2">
    <source>
        <dbReference type="EMBL" id="KJE97173.1"/>
    </source>
</evidence>
<dbReference type="STRING" id="595528.A0A0D2WWY8"/>